<dbReference type="AlphaFoldDB" id="E3BG05"/>
<gene>
    <name evidence="2" type="ORF">VIBC2010_06544</name>
</gene>
<evidence type="ECO:0000313" key="2">
    <source>
        <dbReference type="EMBL" id="EFP98029.1"/>
    </source>
</evidence>
<dbReference type="GO" id="GO:0016747">
    <property type="term" value="F:acyltransferase activity, transferring groups other than amino-acyl groups"/>
    <property type="evidence" value="ECO:0007669"/>
    <property type="project" value="InterPro"/>
</dbReference>
<dbReference type="EMBL" id="AEIU01000026">
    <property type="protein sequence ID" value="EFP98029.1"/>
    <property type="molecule type" value="Genomic_DNA"/>
</dbReference>
<proteinExistence type="predicted"/>
<reference evidence="2 3" key="1">
    <citation type="journal article" date="2012" name="Int. J. Syst. Evol. Microbiol.">
        <title>Vibrio caribbeanicus sp. nov., isolated from the marine sponge Scleritoderma cyanea.</title>
        <authorList>
            <person name="Hoffmann M."/>
            <person name="Monday S.R."/>
            <person name="Allard M.W."/>
            <person name="Strain E.A."/>
            <person name="Whittaker P."/>
            <person name="Naum M."/>
            <person name="McCarthy P.J."/>
            <person name="Lopez J.V."/>
            <person name="Fischer M."/>
            <person name="Brown E.W."/>
        </authorList>
    </citation>
    <scope>NUCLEOTIDE SEQUENCE [LARGE SCALE GENOMIC DNA]</scope>
    <source>
        <strain evidence="2 3">ATCC BAA-2122</strain>
    </source>
</reference>
<dbReference type="PROSITE" id="PS51186">
    <property type="entry name" value="GNAT"/>
    <property type="match status" value="1"/>
</dbReference>
<evidence type="ECO:0000313" key="3">
    <source>
        <dbReference type="Proteomes" id="UP000002943"/>
    </source>
</evidence>
<dbReference type="STRING" id="796620.VIBC2010_06544"/>
<dbReference type="SUPFAM" id="SSF55729">
    <property type="entry name" value="Acyl-CoA N-acyltransferases (Nat)"/>
    <property type="match status" value="1"/>
</dbReference>
<dbReference type="Proteomes" id="UP000002943">
    <property type="component" value="Unassembled WGS sequence"/>
</dbReference>
<dbReference type="InterPro" id="IPR016181">
    <property type="entry name" value="Acyl_CoA_acyltransferase"/>
</dbReference>
<sequence>MLLKTKKIGGVIAEIWGNWLLIKFLWVDSEFRANKLGSQLLKGLEEHAQLKGCHSSLVDTLSFQARPFYEKHGYQCQMVLDNYPLNTSLSFLTKPLIHD</sequence>
<comment type="caution">
    <text evidence="2">The sequence shown here is derived from an EMBL/GenBank/DDBJ whole genome shotgun (WGS) entry which is preliminary data.</text>
</comment>
<organism evidence="2 3">
    <name type="scientific">Vibrio caribbeanicus ATCC BAA-2122</name>
    <dbReference type="NCBI Taxonomy" id="796620"/>
    <lineage>
        <taxon>Bacteria</taxon>
        <taxon>Pseudomonadati</taxon>
        <taxon>Pseudomonadota</taxon>
        <taxon>Gammaproteobacteria</taxon>
        <taxon>Vibrionales</taxon>
        <taxon>Vibrionaceae</taxon>
        <taxon>Vibrio</taxon>
    </lineage>
</organism>
<protein>
    <submittedName>
        <fullName evidence="2">Acetyltransferase</fullName>
    </submittedName>
</protein>
<dbReference type="Gene3D" id="3.40.630.30">
    <property type="match status" value="1"/>
</dbReference>
<accession>E3BG05</accession>
<keyword evidence="3" id="KW-1185">Reference proteome</keyword>
<dbReference type="InterPro" id="IPR000182">
    <property type="entry name" value="GNAT_dom"/>
</dbReference>
<name>E3BG05_9VIBR</name>
<feature type="domain" description="N-acetyltransferase" evidence="1">
    <location>
        <begin position="1"/>
        <end position="97"/>
    </location>
</feature>
<dbReference type="Pfam" id="PF13508">
    <property type="entry name" value="Acetyltransf_7"/>
    <property type="match status" value="1"/>
</dbReference>
<keyword evidence="2" id="KW-0808">Transferase</keyword>
<dbReference type="eggNOG" id="COG0456">
    <property type="taxonomic scope" value="Bacteria"/>
</dbReference>
<dbReference type="CDD" id="cd04301">
    <property type="entry name" value="NAT_SF"/>
    <property type="match status" value="1"/>
</dbReference>
<evidence type="ECO:0000259" key="1">
    <source>
        <dbReference type="PROSITE" id="PS51186"/>
    </source>
</evidence>